<keyword evidence="2 7" id="KW-0813">Transport</keyword>
<evidence type="ECO:0000259" key="8">
    <source>
        <dbReference type="PROSITE" id="PS50928"/>
    </source>
</evidence>
<evidence type="ECO:0000256" key="2">
    <source>
        <dbReference type="ARBA" id="ARBA00022448"/>
    </source>
</evidence>
<keyword evidence="4 7" id="KW-0812">Transmembrane</keyword>
<name>A0A411YHA9_9ACTN</name>
<dbReference type="GO" id="GO:0005886">
    <property type="term" value="C:plasma membrane"/>
    <property type="evidence" value="ECO:0007669"/>
    <property type="project" value="UniProtKB-SubCell"/>
</dbReference>
<dbReference type="PANTHER" id="PTHR43744">
    <property type="entry name" value="ABC TRANSPORTER PERMEASE PROTEIN MG189-RELATED-RELATED"/>
    <property type="match status" value="1"/>
</dbReference>
<dbReference type="Gene3D" id="1.10.3720.10">
    <property type="entry name" value="MetI-like"/>
    <property type="match status" value="1"/>
</dbReference>
<dbReference type="PROSITE" id="PS50928">
    <property type="entry name" value="ABC_TM1"/>
    <property type="match status" value="1"/>
</dbReference>
<dbReference type="InterPro" id="IPR000515">
    <property type="entry name" value="MetI-like"/>
</dbReference>
<dbReference type="EMBL" id="CP036402">
    <property type="protein sequence ID" value="QBI20613.1"/>
    <property type="molecule type" value="Genomic_DNA"/>
</dbReference>
<comment type="subcellular location">
    <subcellularLocation>
        <location evidence="1 7">Cell membrane</location>
        <topology evidence="1 7">Multi-pass membrane protein</topology>
    </subcellularLocation>
</comment>
<evidence type="ECO:0000256" key="3">
    <source>
        <dbReference type="ARBA" id="ARBA00022475"/>
    </source>
</evidence>
<dbReference type="InterPro" id="IPR035906">
    <property type="entry name" value="MetI-like_sf"/>
</dbReference>
<feature type="transmembrane region" description="Helical" evidence="7">
    <location>
        <begin position="104"/>
        <end position="131"/>
    </location>
</feature>
<feature type="transmembrane region" description="Helical" evidence="7">
    <location>
        <begin position="12"/>
        <end position="35"/>
    </location>
</feature>
<evidence type="ECO:0000313" key="10">
    <source>
        <dbReference type="Proteomes" id="UP000291469"/>
    </source>
</evidence>
<feature type="transmembrane region" description="Helical" evidence="7">
    <location>
        <begin position="137"/>
        <end position="156"/>
    </location>
</feature>
<proteinExistence type="inferred from homology"/>
<keyword evidence="10" id="KW-1185">Reference proteome</keyword>
<protein>
    <submittedName>
        <fullName evidence="9">Carbohydrate ABC transporter permease</fullName>
    </submittedName>
</protein>
<dbReference type="Proteomes" id="UP000291469">
    <property type="component" value="Chromosome"/>
</dbReference>
<dbReference type="RefSeq" id="WP_131155608.1">
    <property type="nucleotide sequence ID" value="NZ_CP036402.1"/>
</dbReference>
<comment type="similarity">
    <text evidence="7">Belongs to the binding-protein-dependent transport system permease family.</text>
</comment>
<evidence type="ECO:0000256" key="4">
    <source>
        <dbReference type="ARBA" id="ARBA00022692"/>
    </source>
</evidence>
<dbReference type="CDD" id="cd06261">
    <property type="entry name" value="TM_PBP2"/>
    <property type="match status" value="1"/>
</dbReference>
<feature type="transmembrane region" description="Helical" evidence="7">
    <location>
        <begin position="68"/>
        <end position="92"/>
    </location>
</feature>
<feature type="domain" description="ABC transmembrane type-1" evidence="8">
    <location>
        <begin position="69"/>
        <end position="260"/>
    </location>
</feature>
<dbReference type="PANTHER" id="PTHR43744:SF12">
    <property type="entry name" value="ABC TRANSPORTER PERMEASE PROTEIN MG189-RELATED"/>
    <property type="match status" value="1"/>
</dbReference>
<dbReference type="GO" id="GO:0055085">
    <property type="term" value="P:transmembrane transport"/>
    <property type="evidence" value="ECO:0007669"/>
    <property type="project" value="InterPro"/>
</dbReference>
<dbReference type="AlphaFoldDB" id="A0A411YHA9"/>
<dbReference type="Pfam" id="PF00528">
    <property type="entry name" value="BPD_transp_1"/>
    <property type="match status" value="1"/>
</dbReference>
<feature type="transmembrane region" description="Helical" evidence="7">
    <location>
        <begin position="235"/>
        <end position="259"/>
    </location>
</feature>
<reference evidence="9 10" key="1">
    <citation type="submission" date="2019-01" db="EMBL/GenBank/DDBJ databases">
        <title>Egibacter rhizosphaerae EGI 80759T.</title>
        <authorList>
            <person name="Chen D.-D."/>
            <person name="Tian Y."/>
            <person name="Jiao J.-Y."/>
            <person name="Zhang X.-T."/>
            <person name="Zhang Y.-G."/>
            <person name="Zhang Y."/>
            <person name="Xiao M."/>
            <person name="Shu W.-S."/>
            <person name="Li W.-J."/>
        </authorList>
    </citation>
    <scope>NUCLEOTIDE SEQUENCE [LARGE SCALE GENOMIC DNA]</scope>
    <source>
        <strain evidence="9 10">EGI 80759</strain>
    </source>
</reference>
<evidence type="ECO:0000256" key="6">
    <source>
        <dbReference type="ARBA" id="ARBA00023136"/>
    </source>
</evidence>
<dbReference type="OrthoDB" id="61122at2"/>
<gene>
    <name evidence="9" type="ORF">ER308_14290</name>
</gene>
<dbReference type="SUPFAM" id="SSF161098">
    <property type="entry name" value="MetI-like"/>
    <property type="match status" value="1"/>
</dbReference>
<evidence type="ECO:0000313" key="9">
    <source>
        <dbReference type="EMBL" id="QBI20613.1"/>
    </source>
</evidence>
<organism evidence="9 10">
    <name type="scientific">Egibacter rhizosphaerae</name>
    <dbReference type="NCBI Taxonomy" id="1670831"/>
    <lineage>
        <taxon>Bacteria</taxon>
        <taxon>Bacillati</taxon>
        <taxon>Actinomycetota</taxon>
        <taxon>Nitriliruptoria</taxon>
        <taxon>Egibacterales</taxon>
        <taxon>Egibacteraceae</taxon>
        <taxon>Egibacter</taxon>
    </lineage>
</organism>
<keyword evidence="6 7" id="KW-0472">Membrane</keyword>
<accession>A0A411YHA9</accession>
<sequence length="274" mass="30245">MVKRHLIRFAPLYLLAAIATLFALYPFLFMIQTALRTQGEFLQGPLGLPLPPTFENLEFVLSAQFLRYFLNSIVVSTISVGAATLFGAMAAYPLALMKFRSNRVIYVAFIAGLMIPIHAIIIPVFVLTLQIGLYDSIWALVGPYIGFSLPITVLILTEFFRGLPREILEAASVDGAGHFRRFWSVLLPLAKPAVATVSIYNLIFIWNEFIFALTLTSSRSNATLPVGLRELFGQFGVNVPAVMMALTAASLPVLIFYFFAQDRVMQGLTAGAVK</sequence>
<evidence type="ECO:0000256" key="1">
    <source>
        <dbReference type="ARBA" id="ARBA00004651"/>
    </source>
</evidence>
<keyword evidence="5 7" id="KW-1133">Transmembrane helix</keyword>
<keyword evidence="3" id="KW-1003">Cell membrane</keyword>
<evidence type="ECO:0000256" key="5">
    <source>
        <dbReference type="ARBA" id="ARBA00022989"/>
    </source>
</evidence>
<evidence type="ECO:0000256" key="7">
    <source>
        <dbReference type="RuleBase" id="RU363032"/>
    </source>
</evidence>
<dbReference type="KEGG" id="erz:ER308_14290"/>
<feature type="transmembrane region" description="Helical" evidence="7">
    <location>
        <begin position="189"/>
        <end position="215"/>
    </location>
</feature>